<evidence type="ECO:0000256" key="8">
    <source>
        <dbReference type="ARBA" id="ARBA00022605"/>
    </source>
</evidence>
<proteinExistence type="inferred from homology"/>
<evidence type="ECO:0000313" key="18">
    <source>
        <dbReference type="EMBL" id="MBO1307563.1"/>
    </source>
</evidence>
<evidence type="ECO:0000256" key="11">
    <source>
        <dbReference type="ARBA" id="ARBA00022741"/>
    </source>
</evidence>
<evidence type="ECO:0000256" key="12">
    <source>
        <dbReference type="ARBA" id="ARBA00022840"/>
    </source>
</evidence>
<comment type="pathway">
    <text evidence="3 15">Amino-acid biosynthesis; L-histidine biosynthesis; L-histidine from 5-phospho-alpha-D-ribose 1-diphosphate: step 1/9.</text>
</comment>
<dbReference type="Pfam" id="PF13393">
    <property type="entry name" value="tRNA-synt_His"/>
    <property type="match status" value="1"/>
</dbReference>
<dbReference type="NCBIfam" id="TIGR00070">
    <property type="entry name" value="hisG"/>
    <property type="match status" value="1"/>
</dbReference>
<evidence type="ECO:0000256" key="4">
    <source>
        <dbReference type="ARBA" id="ARBA00009489"/>
    </source>
</evidence>
<evidence type="ECO:0000256" key="10">
    <source>
        <dbReference type="ARBA" id="ARBA00022679"/>
    </source>
</evidence>
<dbReference type="Gene3D" id="3.30.930.10">
    <property type="entry name" value="Bira Bifunctional Protein, Domain 2"/>
    <property type="match status" value="1"/>
</dbReference>
<comment type="domain">
    <text evidence="15">Lacks the C-terminal regulatory region which is replaced by HisZ.</text>
</comment>
<evidence type="ECO:0000256" key="5">
    <source>
        <dbReference type="ARBA" id="ARBA00011946"/>
    </source>
</evidence>
<dbReference type="HAMAP" id="MF_01018">
    <property type="entry name" value="HisG_Short"/>
    <property type="match status" value="1"/>
</dbReference>
<dbReference type="InterPro" id="IPR041715">
    <property type="entry name" value="HisRS-like_core"/>
</dbReference>
<evidence type="ECO:0000256" key="2">
    <source>
        <dbReference type="ARBA" id="ARBA00004496"/>
    </source>
</evidence>
<dbReference type="PANTHER" id="PTHR21403:SF8">
    <property type="entry name" value="ATP PHOSPHORIBOSYLTRANSFERASE"/>
    <property type="match status" value="1"/>
</dbReference>
<evidence type="ECO:0000256" key="13">
    <source>
        <dbReference type="ARBA" id="ARBA00023102"/>
    </source>
</evidence>
<keyword evidence="8 15" id="KW-0028">Amino-acid biosynthesis</keyword>
<comment type="subcellular location">
    <subcellularLocation>
        <location evidence="2 15">Cytoplasm</location>
    </subcellularLocation>
</comment>
<evidence type="ECO:0000256" key="14">
    <source>
        <dbReference type="ARBA" id="ARBA00024861"/>
    </source>
</evidence>
<dbReference type="InterPro" id="IPR045864">
    <property type="entry name" value="aa-tRNA-synth_II/BPL/LPL"/>
</dbReference>
<evidence type="ECO:0000256" key="7">
    <source>
        <dbReference type="ARBA" id="ARBA00022490"/>
    </source>
</evidence>
<dbReference type="SUPFAM" id="SSF55681">
    <property type="entry name" value="Class II aaRS and biotin synthetases"/>
    <property type="match status" value="1"/>
</dbReference>
<accession>A0ABS3LEW1</accession>
<protein>
    <recommendedName>
        <fullName evidence="6 15">ATP phosphoribosyltransferase</fullName>
        <shortName evidence="15">ATP-PRT</shortName>
        <shortName evidence="15">ATP-PRTase</shortName>
        <ecNumber evidence="5 15">2.4.2.17</ecNumber>
    </recommendedName>
</protein>
<gene>
    <name evidence="15" type="primary">hisG</name>
    <name evidence="18" type="ORF">JZO70_15410</name>
</gene>
<comment type="caution">
    <text evidence="18">The sequence shown here is derived from an EMBL/GenBank/DDBJ whole genome shotgun (WGS) entry which is preliminary data.</text>
</comment>
<dbReference type="EMBL" id="JAFREM010000025">
    <property type="protein sequence ID" value="MBO1307563.1"/>
    <property type="molecule type" value="Genomic_DNA"/>
</dbReference>
<keyword evidence="19" id="KW-1185">Reference proteome</keyword>
<feature type="domain" description="ATP phosphoribosyltransferase catalytic" evidence="16">
    <location>
        <begin position="364"/>
        <end position="515"/>
    </location>
</feature>
<feature type="domain" description="Class II Histidinyl-tRNA synthetase (HisRS)-like catalytic core" evidence="17">
    <location>
        <begin position="11"/>
        <end position="303"/>
    </location>
</feature>
<dbReference type="InterPro" id="IPR013820">
    <property type="entry name" value="ATP_PRibTrfase_cat"/>
</dbReference>
<dbReference type="Gene3D" id="3.40.190.10">
    <property type="entry name" value="Periplasmic binding protein-like II"/>
    <property type="match status" value="2"/>
</dbReference>
<keyword evidence="7 15" id="KW-0963">Cytoplasm</keyword>
<keyword evidence="9 15" id="KW-0328">Glycosyltransferase</keyword>
<name>A0ABS3LEW1_9ENTE</name>
<evidence type="ECO:0000256" key="1">
    <source>
        <dbReference type="ARBA" id="ARBA00000915"/>
    </source>
</evidence>
<keyword evidence="13 15" id="KW-0368">Histidine biosynthesis</keyword>
<dbReference type="PROSITE" id="PS01316">
    <property type="entry name" value="ATP_P_PHORIBOSYLTR"/>
    <property type="match status" value="1"/>
</dbReference>
<evidence type="ECO:0000256" key="6">
    <source>
        <dbReference type="ARBA" id="ARBA00020998"/>
    </source>
</evidence>
<dbReference type="InterPro" id="IPR018198">
    <property type="entry name" value="ATP_PRibTrfase_CS"/>
</dbReference>
<keyword evidence="11 15" id="KW-0547">Nucleotide-binding</keyword>
<dbReference type="Pfam" id="PF01634">
    <property type="entry name" value="HisG"/>
    <property type="match status" value="1"/>
</dbReference>
<evidence type="ECO:0000256" key="9">
    <source>
        <dbReference type="ARBA" id="ARBA00022676"/>
    </source>
</evidence>
<dbReference type="InterPro" id="IPR001348">
    <property type="entry name" value="ATP_PRibTrfase_HisG"/>
</dbReference>
<dbReference type="SUPFAM" id="SSF53850">
    <property type="entry name" value="Periplasmic binding protein-like II"/>
    <property type="match status" value="1"/>
</dbReference>
<comment type="catalytic activity">
    <reaction evidence="1 15">
        <text>1-(5-phospho-beta-D-ribosyl)-ATP + diphosphate = 5-phospho-alpha-D-ribose 1-diphosphate + ATP</text>
        <dbReference type="Rhea" id="RHEA:18473"/>
        <dbReference type="ChEBI" id="CHEBI:30616"/>
        <dbReference type="ChEBI" id="CHEBI:33019"/>
        <dbReference type="ChEBI" id="CHEBI:58017"/>
        <dbReference type="ChEBI" id="CHEBI:73183"/>
        <dbReference type="EC" id="2.4.2.17"/>
    </reaction>
</comment>
<evidence type="ECO:0000256" key="3">
    <source>
        <dbReference type="ARBA" id="ARBA00004667"/>
    </source>
</evidence>
<dbReference type="CDD" id="cd13595">
    <property type="entry name" value="PBP2_HisGs"/>
    <property type="match status" value="1"/>
</dbReference>
<comment type="similarity">
    <text evidence="4 15">Belongs to the ATP phosphoribosyltransferase family. Short subfamily.</text>
</comment>
<comment type="function">
    <text evidence="14 15">Catalyzes the condensation of ATP and 5-phosphoribose 1-diphosphate to form N'-(5'-phosphoribosyl)-ATP (PR-ATP). Has a crucial role in the pathway because the rate of histidine biosynthesis seems to be controlled primarily by regulation of HisG enzymatic activity.</text>
</comment>
<dbReference type="PANTHER" id="PTHR21403">
    <property type="entry name" value="ATP PHOSPHORIBOSYLTRANSFERASE ATP-PRTASE"/>
    <property type="match status" value="1"/>
</dbReference>
<dbReference type="Proteomes" id="UP000664601">
    <property type="component" value="Unassembled WGS sequence"/>
</dbReference>
<evidence type="ECO:0000259" key="16">
    <source>
        <dbReference type="Pfam" id="PF01634"/>
    </source>
</evidence>
<reference evidence="18 19" key="1">
    <citation type="submission" date="2021-03" db="EMBL/GenBank/DDBJ databases">
        <title>Enterococcal diversity collection.</title>
        <authorList>
            <person name="Gilmore M.S."/>
            <person name="Schwartzman J."/>
            <person name="Van Tyne D."/>
            <person name="Martin M."/>
            <person name="Earl A.M."/>
            <person name="Manson A.L."/>
            <person name="Straub T."/>
            <person name="Salamzade R."/>
            <person name="Saavedra J."/>
            <person name="Lebreton F."/>
            <person name="Prichula J."/>
            <person name="Schaufler K."/>
            <person name="Gaca A."/>
            <person name="Sgardioli B."/>
            <person name="Wagenaar J."/>
            <person name="Strong T."/>
        </authorList>
    </citation>
    <scope>NUCLEOTIDE SEQUENCE [LARGE SCALE GENOMIC DNA]</scope>
    <source>
        <strain evidence="18 19">669A</strain>
    </source>
</reference>
<keyword evidence="10 15" id="KW-0808">Transferase</keyword>
<evidence type="ECO:0000256" key="15">
    <source>
        <dbReference type="HAMAP-Rule" id="MF_01018"/>
    </source>
</evidence>
<comment type="subunit">
    <text evidence="15">Heteromultimer composed of HisG and HisZ subunits.</text>
</comment>
<dbReference type="RefSeq" id="WP_207674557.1">
    <property type="nucleotide sequence ID" value="NZ_JAFREM010000025.1"/>
</dbReference>
<dbReference type="EC" id="2.4.2.17" evidence="5 15"/>
<evidence type="ECO:0000313" key="19">
    <source>
        <dbReference type="Proteomes" id="UP000664601"/>
    </source>
</evidence>
<keyword evidence="12 15" id="KW-0067">ATP-binding</keyword>
<sequence length="518" mass="59185">MKELWDVLRPEEQIELQIRRLYQEHHFHLYQLNSFEEFEGYQQQRNFFKDSTIITFTGNDGRTMALKPDVTISIVKNTPSGERRKVYYVEDVYRQDRQEGEYQKIRQVGLEIIDNISQEDELEVLRLAWKSLALVGEGTLDLSHMGIINAICELFPIEERDQVLQALQHKSSHAMDELTQKYDLPKEQSENLGKLLRLSGKFEQFYEKARGLLATLPKAQAALDELKELRDKLTADPELSSLIRLRLDFSIMNDADYYSGLVFQGFIKASKETILHGGRYDLLLKRQGKSQGALGFGMKLNNVGEKTAPKESEYLNIALPKGRMGDTVYQLFTKAGIASEGVFEDNRKLIFVDEKNKLRFFLVKPSDVAIYVEHGAADIGVVGKDILMENYAHVIEFLDLKLGECRIAVAACNDFVEDESRPLRVSTKYSNITRDYYDGIGRSIELIGLHGSIELAPLLDLSDVIVDIVETGTTLKENDLKVIQDIAPSSARLIINHATWRFKQAKIQEVIEKVRQEI</sequence>
<organism evidence="18 19">
    <name type="scientific">Candidatus Enterococcus moelleringii</name>
    <dbReference type="NCBI Taxonomy" id="2815325"/>
    <lineage>
        <taxon>Bacteria</taxon>
        <taxon>Bacillati</taxon>
        <taxon>Bacillota</taxon>
        <taxon>Bacilli</taxon>
        <taxon>Lactobacillales</taxon>
        <taxon>Enterococcaceae</taxon>
        <taxon>Enterococcus</taxon>
    </lineage>
</organism>
<evidence type="ECO:0000259" key="17">
    <source>
        <dbReference type="Pfam" id="PF13393"/>
    </source>
</evidence>
<dbReference type="GO" id="GO:0003879">
    <property type="term" value="F:ATP phosphoribosyltransferase activity"/>
    <property type="evidence" value="ECO:0007669"/>
    <property type="project" value="UniProtKB-EC"/>
</dbReference>
<dbReference type="InterPro" id="IPR024893">
    <property type="entry name" value="ATP_PRibTrfase_HisG_short"/>
</dbReference>